<sequence length="1047" mass="113502">MLERILGWSVHHRYLVIAAACILIPLGVRAFLELPIDAFPDTTPVQVQVNAVAPSLSPLEVERQITFPIEQSISGLPGLAEVRSISKFGLSQVTAIFEDGADLYLARQVVSERLDAVELPPGIGRPTLGPVATGLGEVFHYLVTSEDRSLSEVRTIQEWVIEPQLRSVPGVAEVNTWGGDDRQIHVRVDPVRLAEHDVSLAELVDALERNNANVGGGTLDQAGRSTLVQGIGIVTRPQDLEEIIVATRDGVPIRVRDLARVVDGREIRRGAVTANAEGEAVLGLGFMLMGENSHEVTRALGLRLQEVRRSLPAGVDAHVVYDRTALVDNVLHTVRTNLVEGAILVIAVLFAFLGHLRAGLIVASAIPLSMLFAFDLMLQAGIAGTLMSLGAIDFGLIVDSAVIQVENAVRRLGDAAEDADPVEVVRQAAIEVRRPTLFGELIIMIVYLPILTLEGVEGKLFRPMALTVIFALLGSLLLSLTLIPALSAAFLRKPRRKRKALSSEGSDGPTGVPPHSARTVASAPPHDENWFVRALLALYRPSIAFVLRHPRPILASALLLVGAGAFLGTRLGSEFMPRLKEGALVINTIRLAGVSVDESIRYGTKIEALLKEEFPDEIEEVWTRTGTAEVATDAMGLEVSDVFLTLRPRKAWTRAETQEELVAEMDALLGGMPGMRYVFTQPIEMRLNEMIAGIRGDVGVKLFGDDFSVLTDKAAEIRAIMESLPGAADIVTEQLTGQPVLEIEVDREAIGRHGIPAGDVLEAIAALGTREVGVLQEGERRFPVAVSLDDRYRLDAASVGRILVASPNGDRVPLEQLTEIRRTEGPSTVQREWAKRRVIVQGNVRDRDVGSYVAELRQRLASDLELPAGYYVRLGGQFENFERARTRLYFVVPVALALIFGLLYLTYHRFLDAARVFTGVPFAAVGGIVALWLRGMPFSISAAVGFIALSGVSVLADMVLVSTIRQNLADGMPFHDAIRTAAERRLRPVLMTGLVAALGFVPMALNTGIGAEVQRPLATVVIGGMLSSTLLTLFVLPVIFQTVGRRR</sequence>
<dbReference type="Proteomes" id="UP000739538">
    <property type="component" value="Unassembled WGS sequence"/>
</dbReference>
<dbReference type="Gene3D" id="3.30.70.1430">
    <property type="entry name" value="Multidrug efflux transporter AcrB pore domain"/>
    <property type="match status" value="2"/>
</dbReference>
<evidence type="ECO:0000256" key="2">
    <source>
        <dbReference type="SAM" id="Phobius"/>
    </source>
</evidence>
<accession>A0A956SGE2</accession>
<feature type="transmembrane region" description="Helical" evidence="2">
    <location>
        <begin position="465"/>
        <end position="491"/>
    </location>
</feature>
<dbReference type="Pfam" id="PF00873">
    <property type="entry name" value="ACR_tran"/>
    <property type="match status" value="1"/>
</dbReference>
<dbReference type="GO" id="GO:0005886">
    <property type="term" value="C:plasma membrane"/>
    <property type="evidence" value="ECO:0007669"/>
    <property type="project" value="TreeGrafter"/>
</dbReference>
<reference evidence="3" key="1">
    <citation type="submission" date="2020-04" db="EMBL/GenBank/DDBJ databases">
        <authorList>
            <person name="Zhang T."/>
        </authorList>
    </citation>
    <scope>NUCLEOTIDE SEQUENCE</scope>
    <source>
        <strain evidence="3">HKST-UBA02</strain>
    </source>
</reference>
<feature type="transmembrane region" description="Helical" evidence="2">
    <location>
        <begin position="985"/>
        <end position="1005"/>
    </location>
</feature>
<feature type="transmembrane region" description="Helical" evidence="2">
    <location>
        <begin position="914"/>
        <end position="933"/>
    </location>
</feature>
<evidence type="ECO:0000313" key="4">
    <source>
        <dbReference type="Proteomes" id="UP000739538"/>
    </source>
</evidence>
<gene>
    <name evidence="3" type="ORF">KDA27_22045</name>
</gene>
<keyword evidence="2" id="KW-1133">Transmembrane helix</keyword>
<feature type="transmembrane region" description="Helical" evidence="2">
    <location>
        <begin position="1017"/>
        <end position="1040"/>
    </location>
</feature>
<keyword evidence="2" id="KW-0472">Membrane</keyword>
<proteinExistence type="predicted"/>
<dbReference type="GO" id="GO:0042910">
    <property type="term" value="F:xenobiotic transmembrane transporter activity"/>
    <property type="evidence" value="ECO:0007669"/>
    <property type="project" value="TreeGrafter"/>
</dbReference>
<keyword evidence="2" id="KW-0812">Transmembrane</keyword>
<dbReference type="InterPro" id="IPR001036">
    <property type="entry name" value="Acrflvin-R"/>
</dbReference>
<feature type="transmembrane region" description="Helical" evidence="2">
    <location>
        <begin position="342"/>
        <end position="366"/>
    </location>
</feature>
<dbReference type="Gene3D" id="3.30.70.1320">
    <property type="entry name" value="Multidrug efflux transporter AcrB pore domain like"/>
    <property type="match status" value="1"/>
</dbReference>
<feature type="transmembrane region" description="Helical" evidence="2">
    <location>
        <begin position="436"/>
        <end position="453"/>
    </location>
</feature>
<feature type="transmembrane region" description="Helical" evidence="2">
    <location>
        <begin position="939"/>
        <end position="964"/>
    </location>
</feature>
<dbReference type="InterPro" id="IPR027463">
    <property type="entry name" value="AcrB_DN_DC_subdom"/>
</dbReference>
<feature type="region of interest" description="Disordered" evidence="1">
    <location>
        <begin position="499"/>
        <end position="523"/>
    </location>
</feature>
<feature type="transmembrane region" description="Helical" evidence="2">
    <location>
        <begin position="888"/>
        <end position="907"/>
    </location>
</feature>
<dbReference type="EMBL" id="JAGQHS010000179">
    <property type="protein sequence ID" value="MCA9758494.1"/>
    <property type="molecule type" value="Genomic_DNA"/>
</dbReference>
<dbReference type="PRINTS" id="PR00702">
    <property type="entry name" value="ACRIFLAVINRP"/>
</dbReference>
<evidence type="ECO:0000313" key="3">
    <source>
        <dbReference type="EMBL" id="MCA9758494.1"/>
    </source>
</evidence>
<dbReference type="PANTHER" id="PTHR32063:SF24">
    <property type="entry name" value="CATION EFFLUX SYSTEM (ACRB_ACRD_ACRF FAMILY)"/>
    <property type="match status" value="1"/>
</dbReference>
<dbReference type="SUPFAM" id="SSF82714">
    <property type="entry name" value="Multidrug efflux transporter AcrB TolC docking domain, DN and DC subdomains"/>
    <property type="match status" value="2"/>
</dbReference>
<name>A0A956SGE2_UNCEI</name>
<protein>
    <submittedName>
        <fullName evidence="3">Efflux RND transporter permease subunit</fullName>
    </submittedName>
</protein>
<organism evidence="3 4">
    <name type="scientific">Eiseniibacteriota bacterium</name>
    <dbReference type="NCBI Taxonomy" id="2212470"/>
    <lineage>
        <taxon>Bacteria</taxon>
        <taxon>Candidatus Eiseniibacteriota</taxon>
    </lineage>
</organism>
<dbReference type="Gene3D" id="3.30.2090.10">
    <property type="entry name" value="Multidrug efflux transporter AcrB TolC docking domain, DN and DC subdomains"/>
    <property type="match status" value="2"/>
</dbReference>
<dbReference type="Gene3D" id="3.30.70.1440">
    <property type="entry name" value="Multidrug efflux transporter AcrB pore domain"/>
    <property type="match status" value="1"/>
</dbReference>
<dbReference type="AlphaFoldDB" id="A0A956SGE2"/>
<reference evidence="3" key="2">
    <citation type="journal article" date="2021" name="Microbiome">
        <title>Successional dynamics and alternative stable states in a saline activated sludge microbial community over 9 years.</title>
        <authorList>
            <person name="Wang Y."/>
            <person name="Ye J."/>
            <person name="Ju F."/>
            <person name="Liu L."/>
            <person name="Boyd J.A."/>
            <person name="Deng Y."/>
            <person name="Parks D.H."/>
            <person name="Jiang X."/>
            <person name="Yin X."/>
            <person name="Woodcroft B.J."/>
            <person name="Tyson G.W."/>
            <person name="Hugenholtz P."/>
            <person name="Polz M.F."/>
            <person name="Zhang T."/>
        </authorList>
    </citation>
    <scope>NUCLEOTIDE SEQUENCE</scope>
    <source>
        <strain evidence="3">HKST-UBA02</strain>
    </source>
</reference>
<dbReference type="SUPFAM" id="SSF82693">
    <property type="entry name" value="Multidrug efflux transporter AcrB pore domain, PN1, PN2, PC1 and PC2 subdomains"/>
    <property type="match status" value="2"/>
</dbReference>
<feature type="transmembrane region" description="Helical" evidence="2">
    <location>
        <begin position="378"/>
        <end position="402"/>
    </location>
</feature>
<comment type="caution">
    <text evidence="3">The sequence shown here is derived from an EMBL/GenBank/DDBJ whole genome shotgun (WGS) entry which is preliminary data.</text>
</comment>
<dbReference type="Gene3D" id="1.20.1640.10">
    <property type="entry name" value="Multidrug efflux transporter AcrB transmembrane domain"/>
    <property type="match status" value="2"/>
</dbReference>
<dbReference type="PANTHER" id="PTHR32063">
    <property type="match status" value="1"/>
</dbReference>
<feature type="transmembrane region" description="Helical" evidence="2">
    <location>
        <begin position="12"/>
        <end position="32"/>
    </location>
</feature>
<dbReference type="SUPFAM" id="SSF82866">
    <property type="entry name" value="Multidrug efflux transporter AcrB transmembrane domain"/>
    <property type="match status" value="2"/>
</dbReference>
<feature type="transmembrane region" description="Helical" evidence="2">
    <location>
        <begin position="553"/>
        <end position="571"/>
    </location>
</feature>
<evidence type="ECO:0000256" key="1">
    <source>
        <dbReference type="SAM" id="MobiDB-lite"/>
    </source>
</evidence>